<proteinExistence type="predicted"/>
<name>A0ABQ9E804_TEGGR</name>
<gene>
    <name evidence="1" type="ORF">KUTeg_023700</name>
</gene>
<organism evidence="1 2">
    <name type="scientific">Tegillarca granosa</name>
    <name type="common">Malaysian cockle</name>
    <name type="synonym">Anadara granosa</name>
    <dbReference type="NCBI Taxonomy" id="220873"/>
    <lineage>
        <taxon>Eukaryota</taxon>
        <taxon>Metazoa</taxon>
        <taxon>Spiralia</taxon>
        <taxon>Lophotrochozoa</taxon>
        <taxon>Mollusca</taxon>
        <taxon>Bivalvia</taxon>
        <taxon>Autobranchia</taxon>
        <taxon>Pteriomorphia</taxon>
        <taxon>Arcoida</taxon>
        <taxon>Arcoidea</taxon>
        <taxon>Arcidae</taxon>
        <taxon>Tegillarca</taxon>
    </lineage>
</organism>
<accession>A0ABQ9E804</accession>
<reference evidence="1 2" key="1">
    <citation type="submission" date="2022-12" db="EMBL/GenBank/DDBJ databases">
        <title>Chromosome-level genome of Tegillarca granosa.</title>
        <authorList>
            <person name="Kim J."/>
        </authorList>
    </citation>
    <scope>NUCLEOTIDE SEQUENCE [LARGE SCALE GENOMIC DNA]</scope>
    <source>
        <strain evidence="1">Teg-2019</strain>
        <tissue evidence="1">Adductor muscle</tissue>
    </source>
</reference>
<protein>
    <submittedName>
        <fullName evidence="1">Uncharacterized protein</fullName>
    </submittedName>
</protein>
<evidence type="ECO:0000313" key="2">
    <source>
        <dbReference type="Proteomes" id="UP001217089"/>
    </source>
</evidence>
<dbReference type="EMBL" id="JARBDR010000921">
    <property type="protein sequence ID" value="KAJ8299640.1"/>
    <property type="molecule type" value="Genomic_DNA"/>
</dbReference>
<evidence type="ECO:0000313" key="1">
    <source>
        <dbReference type="EMBL" id="KAJ8299640.1"/>
    </source>
</evidence>
<keyword evidence="2" id="KW-1185">Reference proteome</keyword>
<dbReference type="Proteomes" id="UP001217089">
    <property type="component" value="Unassembled WGS sequence"/>
</dbReference>
<dbReference type="PANTHER" id="PTHR46579:SF2">
    <property type="entry name" value="C2H2-TYPE DOMAIN-CONTAINING PROTEIN"/>
    <property type="match status" value="1"/>
</dbReference>
<comment type="caution">
    <text evidence="1">The sequence shown here is derived from an EMBL/GenBank/DDBJ whole genome shotgun (WGS) entry which is preliminary data.</text>
</comment>
<sequence>MENYNCPADVGKLPQKFSTSFGSFNADQLKNWTLLFSMYCLNGILPECHLKCWRKFVLACKMILCEMSHDRGTLGEINRIPKPSVLAMSSRLFVVHEGIWDETDGVLMPILKPNTLNDDELDILSEFYKSLKQENFVVCTSVQEGKELYLNGSILGSKHSRSVRSSYIMAFWADDDGRIISKVTNHDLTPKPGQIESFLKHSILDKEKTRSYYLAKVRWFKRLPDTLRNHYGKPLEVWSSNLYVQRGQATYIPVHRIKCRFVFVKTILDNKEVMVTSPREQYIV</sequence>
<dbReference type="PANTHER" id="PTHR46579">
    <property type="entry name" value="F5/8 TYPE C DOMAIN-CONTAINING PROTEIN-RELATED"/>
    <property type="match status" value="1"/>
</dbReference>